<dbReference type="Proteomes" id="UP000076722">
    <property type="component" value="Unassembled WGS sequence"/>
</dbReference>
<keyword evidence="2" id="KW-1185">Reference proteome</keyword>
<organism evidence="1 2">
    <name type="scientific">Sistotremastrum niveocremeum HHB9708</name>
    <dbReference type="NCBI Taxonomy" id="1314777"/>
    <lineage>
        <taxon>Eukaryota</taxon>
        <taxon>Fungi</taxon>
        <taxon>Dikarya</taxon>
        <taxon>Basidiomycota</taxon>
        <taxon>Agaricomycotina</taxon>
        <taxon>Agaricomycetes</taxon>
        <taxon>Sistotremastrales</taxon>
        <taxon>Sistotremastraceae</taxon>
        <taxon>Sertulicium</taxon>
        <taxon>Sertulicium niveocremeum</taxon>
    </lineage>
</organism>
<reference evidence="1 2" key="1">
    <citation type="journal article" date="2016" name="Mol. Biol. Evol.">
        <title>Comparative Genomics of Early-Diverging Mushroom-Forming Fungi Provides Insights into the Origins of Lignocellulose Decay Capabilities.</title>
        <authorList>
            <person name="Nagy L.G."/>
            <person name="Riley R."/>
            <person name="Tritt A."/>
            <person name="Adam C."/>
            <person name="Daum C."/>
            <person name="Floudas D."/>
            <person name="Sun H."/>
            <person name="Yadav J.S."/>
            <person name="Pangilinan J."/>
            <person name="Larsson K.H."/>
            <person name="Matsuura K."/>
            <person name="Barry K."/>
            <person name="Labutti K."/>
            <person name="Kuo R."/>
            <person name="Ohm R.A."/>
            <person name="Bhattacharya S.S."/>
            <person name="Shirouzu T."/>
            <person name="Yoshinaga Y."/>
            <person name="Martin F.M."/>
            <person name="Grigoriev I.V."/>
            <person name="Hibbett D.S."/>
        </authorList>
    </citation>
    <scope>NUCLEOTIDE SEQUENCE [LARGE SCALE GENOMIC DNA]</scope>
    <source>
        <strain evidence="1 2">HHB9708</strain>
    </source>
</reference>
<evidence type="ECO:0000313" key="1">
    <source>
        <dbReference type="EMBL" id="KZS94801.1"/>
    </source>
</evidence>
<gene>
    <name evidence="1" type="ORF">SISNIDRAFT_32168</name>
</gene>
<dbReference type="AlphaFoldDB" id="A0A164W7G3"/>
<protein>
    <submittedName>
        <fullName evidence="1">Uncharacterized protein</fullName>
    </submittedName>
</protein>
<sequence length="87" mass="9614">MHIGGRSSFRNMSSIPSQMLLQKRPEISDMRVMSINEFCSPGSRQTHDTARLSPRLLLISVAILVVASTTLDRRVSTTNIPASKQST</sequence>
<evidence type="ECO:0000313" key="2">
    <source>
        <dbReference type="Proteomes" id="UP000076722"/>
    </source>
</evidence>
<name>A0A164W7G3_9AGAM</name>
<dbReference type="EMBL" id="KV419403">
    <property type="protein sequence ID" value="KZS94801.1"/>
    <property type="molecule type" value="Genomic_DNA"/>
</dbReference>
<proteinExistence type="predicted"/>
<accession>A0A164W7G3</accession>